<evidence type="ECO:0000313" key="6">
    <source>
        <dbReference type="Proteomes" id="UP000248544"/>
    </source>
</evidence>
<dbReference type="Proteomes" id="UP000248544">
    <property type="component" value="Unassembled WGS sequence"/>
</dbReference>
<protein>
    <submittedName>
        <fullName evidence="5">ArsR family transcriptional regulator</fullName>
    </submittedName>
</protein>
<comment type="caution">
    <text evidence="5">The sequence shown here is derived from an EMBL/GenBank/DDBJ whole genome shotgun (WGS) entry which is preliminary data.</text>
</comment>
<dbReference type="SMART" id="SM00418">
    <property type="entry name" value="HTH_ARSR"/>
    <property type="match status" value="1"/>
</dbReference>
<evidence type="ECO:0000259" key="3">
    <source>
        <dbReference type="SMART" id="SM00347"/>
    </source>
</evidence>
<dbReference type="Gene3D" id="1.10.10.10">
    <property type="entry name" value="Winged helix-like DNA-binding domain superfamily/Winged helix DNA-binding domain"/>
    <property type="match status" value="1"/>
</dbReference>
<feature type="domain" description="HTH marR-type" evidence="3">
    <location>
        <begin position="13"/>
        <end position="111"/>
    </location>
</feature>
<dbReference type="InterPro" id="IPR036390">
    <property type="entry name" value="WH_DNA-bd_sf"/>
</dbReference>
<dbReference type="EMBL" id="POUA01000004">
    <property type="protein sequence ID" value="PZG56668.1"/>
    <property type="molecule type" value="Genomic_DNA"/>
</dbReference>
<evidence type="ECO:0000256" key="1">
    <source>
        <dbReference type="ARBA" id="ARBA00022849"/>
    </source>
</evidence>
<dbReference type="InterPro" id="IPR011991">
    <property type="entry name" value="ArsR-like_HTH"/>
</dbReference>
<evidence type="ECO:0000313" key="5">
    <source>
        <dbReference type="EMBL" id="PZG56668.1"/>
    </source>
</evidence>
<gene>
    <name evidence="5" type="ORF">C1I98_01085</name>
</gene>
<keyword evidence="6" id="KW-1185">Reference proteome</keyword>
<dbReference type="InterPro" id="IPR036196">
    <property type="entry name" value="Ptyr_pPase_sf"/>
</dbReference>
<dbReference type="InterPro" id="IPR023485">
    <property type="entry name" value="Ptyr_pPase"/>
</dbReference>
<dbReference type="SMART" id="SM00347">
    <property type="entry name" value="HTH_MARR"/>
    <property type="match status" value="1"/>
</dbReference>
<dbReference type="PANTHER" id="PTHR43428">
    <property type="entry name" value="ARSENATE REDUCTASE"/>
    <property type="match status" value="1"/>
</dbReference>
<dbReference type="InterPro" id="IPR000835">
    <property type="entry name" value="HTH_MarR-typ"/>
</dbReference>
<dbReference type="SMART" id="SM00226">
    <property type="entry name" value="LMWPc"/>
    <property type="match status" value="1"/>
</dbReference>
<accession>A0A2W2I3I9</accession>
<evidence type="ECO:0000259" key="2">
    <source>
        <dbReference type="SMART" id="SM00226"/>
    </source>
</evidence>
<dbReference type="InterPro" id="IPR001845">
    <property type="entry name" value="HTH_ArsR_DNA-bd_dom"/>
</dbReference>
<dbReference type="Gene3D" id="3.40.50.2300">
    <property type="match status" value="1"/>
</dbReference>
<dbReference type="InterPro" id="IPR036388">
    <property type="entry name" value="WH-like_DNA-bd_sf"/>
</dbReference>
<reference evidence="5 6" key="1">
    <citation type="submission" date="2018-01" db="EMBL/GenBank/DDBJ databases">
        <title>Draft genome sequence of Sphaerisporangium sp. 7K107.</title>
        <authorList>
            <person name="Sahin N."/>
            <person name="Saygin H."/>
            <person name="Ay H."/>
        </authorList>
    </citation>
    <scope>NUCLEOTIDE SEQUENCE [LARGE SCALE GENOMIC DNA]</scope>
    <source>
        <strain evidence="5 6">7K107</strain>
    </source>
</reference>
<dbReference type="GO" id="GO:0003700">
    <property type="term" value="F:DNA-binding transcription factor activity"/>
    <property type="evidence" value="ECO:0007669"/>
    <property type="project" value="InterPro"/>
</dbReference>
<evidence type="ECO:0000259" key="4">
    <source>
        <dbReference type="SMART" id="SM00418"/>
    </source>
</evidence>
<feature type="domain" description="Phosphotyrosine protein phosphatase I" evidence="2">
    <location>
        <begin position="97"/>
        <end position="219"/>
    </location>
</feature>
<name>A0A2W2I3I9_9ACTN</name>
<dbReference type="SUPFAM" id="SSF46785">
    <property type="entry name" value="Winged helix' DNA-binding domain"/>
    <property type="match status" value="1"/>
</dbReference>
<dbReference type="Pfam" id="PF01451">
    <property type="entry name" value="LMWPc"/>
    <property type="match status" value="1"/>
</dbReference>
<proteinExistence type="predicted"/>
<dbReference type="AlphaFoldDB" id="A0A2W2I3I9"/>
<dbReference type="RefSeq" id="WP_111165155.1">
    <property type="nucleotide sequence ID" value="NZ_POUA01000004.1"/>
</dbReference>
<dbReference type="CDD" id="cd00090">
    <property type="entry name" value="HTH_ARSR"/>
    <property type="match status" value="1"/>
</dbReference>
<organism evidence="5 6">
    <name type="scientific">Spongiactinospora gelatinilytica</name>
    <dbReference type="NCBI Taxonomy" id="2666298"/>
    <lineage>
        <taxon>Bacteria</taxon>
        <taxon>Bacillati</taxon>
        <taxon>Actinomycetota</taxon>
        <taxon>Actinomycetes</taxon>
        <taxon>Streptosporangiales</taxon>
        <taxon>Streptosporangiaceae</taxon>
        <taxon>Spongiactinospora</taxon>
    </lineage>
</organism>
<dbReference type="PANTHER" id="PTHR43428:SF1">
    <property type="entry name" value="ARSENATE REDUCTASE"/>
    <property type="match status" value="1"/>
</dbReference>
<keyword evidence="1" id="KW-0059">Arsenical resistance</keyword>
<dbReference type="SUPFAM" id="SSF52788">
    <property type="entry name" value="Phosphotyrosine protein phosphatases I"/>
    <property type="match status" value="1"/>
</dbReference>
<sequence>MVEYDAELVKRARVHAALGEPARLAIIERLAVSDASPSELGALIGLPANLLAHHVTTLQDAGLIERRPSEGDRRRTYLRLTTSTLTAPLLSQTYYAPRVLFICTHNSARSQLAAALWDSKGLVPAVSAGTIPAERVHPRAIAVAQRHGLSMDKASTAHMDDVLGPGDLLITVCDNVHEQLRGQGRLHWSIPDPVPIDDDAAFDSAFADIADRIDRLAPVVRLRHKDSDA</sequence>
<dbReference type="GO" id="GO:0046685">
    <property type="term" value="P:response to arsenic-containing substance"/>
    <property type="evidence" value="ECO:0007669"/>
    <property type="project" value="UniProtKB-KW"/>
</dbReference>
<dbReference type="Pfam" id="PF12802">
    <property type="entry name" value="MarR_2"/>
    <property type="match status" value="1"/>
</dbReference>
<feature type="domain" description="HTH arsR-type" evidence="4">
    <location>
        <begin position="13"/>
        <end position="95"/>
    </location>
</feature>